<dbReference type="Pfam" id="PF11333">
    <property type="entry name" value="DUF3135"/>
    <property type="match status" value="1"/>
</dbReference>
<comment type="caution">
    <text evidence="1">The sequence shown here is derived from an EMBL/GenBank/DDBJ whole genome shotgun (WGS) entry which is preliminary data.</text>
</comment>
<gene>
    <name evidence="1" type="ORF">EDC63_101428</name>
</gene>
<sequence>MVNINTPPRTFIDWATLVKEDPIAFEEKRRQEIENLISRAPARLQHRLRCLQWRIDLERKRSSNPLSACLRLYSMMWDSILSDRGFLQALQKLTGEDLSVKERNPTIKSAQILPFKRVKTIHQ</sequence>
<dbReference type="InterPro" id="IPR021482">
    <property type="entry name" value="DUF3135"/>
</dbReference>
<accession>A0A4R3YD98</accession>
<proteinExistence type="predicted"/>
<reference evidence="1 2" key="1">
    <citation type="submission" date="2019-03" db="EMBL/GenBank/DDBJ databases">
        <title>Genomic Encyclopedia of Type Strains, Phase IV (KMG-IV): sequencing the most valuable type-strain genomes for metagenomic binning, comparative biology and taxonomic classification.</title>
        <authorList>
            <person name="Goeker M."/>
        </authorList>
    </citation>
    <scope>NUCLEOTIDE SEQUENCE [LARGE SCALE GENOMIC DNA]</scope>
    <source>
        <strain evidence="1 2">DSM 100309</strain>
    </source>
</reference>
<dbReference type="EMBL" id="SMCO01000001">
    <property type="protein sequence ID" value="TCV90455.1"/>
    <property type="molecule type" value="Genomic_DNA"/>
</dbReference>
<keyword evidence="2" id="KW-1185">Reference proteome</keyword>
<evidence type="ECO:0000313" key="1">
    <source>
        <dbReference type="EMBL" id="TCV90455.1"/>
    </source>
</evidence>
<dbReference type="OrthoDB" id="9181737at2"/>
<dbReference type="Proteomes" id="UP000295367">
    <property type="component" value="Unassembled WGS sequence"/>
</dbReference>
<organism evidence="1 2">
    <name type="scientific">Sulfurirhabdus autotrophica</name>
    <dbReference type="NCBI Taxonomy" id="1706046"/>
    <lineage>
        <taxon>Bacteria</taxon>
        <taxon>Pseudomonadati</taxon>
        <taxon>Pseudomonadota</taxon>
        <taxon>Betaproteobacteria</taxon>
        <taxon>Nitrosomonadales</taxon>
        <taxon>Sulfuricellaceae</taxon>
        <taxon>Sulfurirhabdus</taxon>
    </lineage>
</organism>
<protein>
    <submittedName>
        <fullName evidence="1">Uncharacterized protein DUF3135</fullName>
    </submittedName>
</protein>
<dbReference type="AlphaFoldDB" id="A0A4R3YD98"/>
<name>A0A4R3YD98_9PROT</name>
<evidence type="ECO:0000313" key="2">
    <source>
        <dbReference type="Proteomes" id="UP000295367"/>
    </source>
</evidence>